<dbReference type="AlphaFoldDB" id="A0A318TY85"/>
<comment type="catalytic activity">
    <reaction evidence="1">
        <text>adenosine(2030) in 23S rRNA + S-adenosyl-L-methionine = N(6)-methyladenosine(2030) in 23S rRNA + S-adenosyl-L-homocysteine + H(+)</text>
        <dbReference type="Rhea" id="RHEA:43736"/>
        <dbReference type="Rhea" id="RHEA-COMP:10668"/>
        <dbReference type="Rhea" id="RHEA-COMP:10669"/>
        <dbReference type="ChEBI" id="CHEBI:15378"/>
        <dbReference type="ChEBI" id="CHEBI:57856"/>
        <dbReference type="ChEBI" id="CHEBI:59789"/>
        <dbReference type="ChEBI" id="CHEBI:74411"/>
        <dbReference type="ChEBI" id="CHEBI:74449"/>
        <dbReference type="EC" id="2.1.1.266"/>
    </reaction>
</comment>
<keyword evidence="1" id="KW-0694">RNA-binding</keyword>
<evidence type="ECO:0000256" key="1">
    <source>
        <dbReference type="HAMAP-Rule" id="MF_00934"/>
    </source>
</evidence>
<comment type="caution">
    <text evidence="2">The sequence shown here is derived from an EMBL/GenBank/DDBJ whole genome shotgun (WGS) entry which is preliminary data.</text>
</comment>
<feature type="binding site" evidence="1">
    <location>
        <position position="162"/>
    </location>
    <ligand>
        <name>S-adenosyl-L-methionine</name>
        <dbReference type="ChEBI" id="CHEBI:59789"/>
    </ligand>
</feature>
<dbReference type="PANTHER" id="PTHR37426">
    <property type="entry name" value="RIBOSOMAL RNA LARGE SUBUNIT METHYLTRANSFERASE J"/>
    <property type="match status" value="1"/>
</dbReference>
<dbReference type="Pfam" id="PF04378">
    <property type="entry name" value="RsmJ"/>
    <property type="match status" value="1"/>
</dbReference>
<dbReference type="SUPFAM" id="SSF53335">
    <property type="entry name" value="S-adenosyl-L-methionine-dependent methyltransferases"/>
    <property type="match status" value="1"/>
</dbReference>
<dbReference type="InterPro" id="IPR029063">
    <property type="entry name" value="SAM-dependent_MTases_sf"/>
</dbReference>
<evidence type="ECO:0000313" key="3">
    <source>
        <dbReference type="Proteomes" id="UP000247727"/>
    </source>
</evidence>
<dbReference type="EMBL" id="QJTK01000011">
    <property type="protein sequence ID" value="PYF08707.1"/>
    <property type="molecule type" value="Genomic_DNA"/>
</dbReference>
<keyword evidence="1 2" id="KW-0808">Transferase</keyword>
<keyword evidence="1 2" id="KW-0489">Methyltransferase</keyword>
<dbReference type="OrthoDB" id="9791274at2"/>
<sequence>MLSYQHAYHAGNLADVHKHALMAVLLDYMTRKDKPLSYMETHSGRGLYALDGAEAAKTGEAAAGITRAEAERWFAPDHPYSRALSAVRKAHGRAAYPGSPMLAATLLRPVDSLQLCELHPQEFAALKAAMVPHGGIFHQKDGLQMALAMCPPTPRRGVLLIDPSWEVKSDYDTVPTVLAQVSRKWNVGVIALWYPILAAQVPVAAAQRSMARGLVAAHPEALLSEVKFPPAREGHGMIGSGMFVLNPPWGLAEEAAQIERRFARL</sequence>
<feature type="binding site" evidence="1">
    <location>
        <position position="117"/>
    </location>
    <ligand>
        <name>S-adenosyl-L-methionine</name>
        <dbReference type="ChEBI" id="CHEBI:59789"/>
    </ligand>
</feature>
<comment type="subunit">
    <text evidence="1">Monomer.</text>
</comment>
<dbReference type="GO" id="GO:0005829">
    <property type="term" value="C:cytosol"/>
    <property type="evidence" value="ECO:0007669"/>
    <property type="project" value="TreeGrafter"/>
</dbReference>
<feature type="active site" description="Proton acceptor" evidence="1">
    <location>
        <position position="162"/>
    </location>
</feature>
<reference evidence="2 3" key="1">
    <citation type="submission" date="2018-06" db="EMBL/GenBank/DDBJ databases">
        <title>Genomic Encyclopedia of Type Strains, Phase III (KMG-III): the genomes of soil and plant-associated and newly described type strains.</title>
        <authorList>
            <person name="Whitman W."/>
        </authorList>
    </citation>
    <scope>NUCLEOTIDE SEQUENCE [LARGE SCALE GENOMIC DNA]</scope>
    <source>
        <strain evidence="2 3">JA737</strain>
    </source>
</reference>
<dbReference type="EC" id="2.1.1.266" evidence="1"/>
<dbReference type="GO" id="GO:0036307">
    <property type="term" value="F:23S rRNA (adenine(2030)-N(6))-methyltransferase activity"/>
    <property type="evidence" value="ECO:0007669"/>
    <property type="project" value="UniProtKB-UniRule"/>
</dbReference>
<feature type="binding site" evidence="1">
    <location>
        <position position="42"/>
    </location>
    <ligand>
        <name>S-adenosyl-L-methionine</name>
        <dbReference type="ChEBI" id="CHEBI:59789"/>
    </ligand>
</feature>
<feature type="binding site" evidence="1">
    <location>
        <position position="19"/>
    </location>
    <ligand>
        <name>S-adenosyl-L-methionine</name>
        <dbReference type="ChEBI" id="CHEBI:59789"/>
    </ligand>
</feature>
<dbReference type="PANTHER" id="PTHR37426:SF1">
    <property type="entry name" value="RIBOSOMAL RNA LARGE SUBUNIT METHYLTRANSFERASE J"/>
    <property type="match status" value="1"/>
</dbReference>
<evidence type="ECO:0000313" key="2">
    <source>
        <dbReference type="EMBL" id="PYF08707.1"/>
    </source>
</evidence>
<gene>
    <name evidence="1" type="primary">rlmJ</name>
    <name evidence="2" type="ORF">C8J30_11135</name>
</gene>
<comment type="function">
    <text evidence="1">Specifically methylates the adenine in position 2030 of 23S rRNA.</text>
</comment>
<name>A0A318TY85_9RHOB</name>
<feature type="binding site" evidence="1">
    <location>
        <position position="99"/>
    </location>
    <ligand>
        <name>S-adenosyl-L-methionine</name>
        <dbReference type="ChEBI" id="CHEBI:59789"/>
    </ligand>
</feature>
<dbReference type="GO" id="GO:0070475">
    <property type="term" value="P:rRNA base methylation"/>
    <property type="evidence" value="ECO:0007669"/>
    <property type="project" value="UniProtKB-UniRule"/>
</dbReference>
<accession>A0A318TY85</accession>
<dbReference type="InterPro" id="IPR007473">
    <property type="entry name" value="RlmJ"/>
</dbReference>
<keyword evidence="3" id="KW-1185">Reference proteome</keyword>
<keyword evidence="1" id="KW-0698">rRNA processing</keyword>
<keyword evidence="1" id="KW-0949">S-adenosyl-L-methionine</keyword>
<dbReference type="Gene3D" id="3.40.50.150">
    <property type="entry name" value="Vaccinia Virus protein VP39"/>
    <property type="match status" value="1"/>
</dbReference>
<proteinExistence type="inferred from homology"/>
<feature type="site" description="Interaction with substrate rRNA" evidence="1">
    <location>
        <position position="4"/>
    </location>
</feature>
<feature type="binding site" evidence="1">
    <location>
        <begin position="141"/>
        <end position="142"/>
    </location>
    <ligand>
        <name>S-adenosyl-L-methionine</name>
        <dbReference type="ChEBI" id="CHEBI:59789"/>
    </ligand>
</feature>
<protein>
    <recommendedName>
        <fullName evidence="1">Ribosomal RNA large subunit methyltransferase J</fullName>
        <ecNumber evidence="1">2.1.1.266</ecNumber>
    </recommendedName>
    <alternativeName>
        <fullName evidence="1">23S rRNA (adenine(2030)-N6)-methyltransferase</fullName>
    </alternativeName>
    <alternativeName>
        <fullName evidence="1">23S rRNA m6A2030 methyltransferase</fullName>
    </alternativeName>
</protein>
<dbReference type="RefSeq" id="WP_110806362.1">
    <property type="nucleotide sequence ID" value="NZ_QJTK01000011.1"/>
</dbReference>
<organism evidence="2 3">
    <name type="scientific">Rhodobacter viridis</name>
    <dbReference type="NCBI Taxonomy" id="1054202"/>
    <lineage>
        <taxon>Bacteria</taxon>
        <taxon>Pseudomonadati</taxon>
        <taxon>Pseudomonadota</taxon>
        <taxon>Alphaproteobacteria</taxon>
        <taxon>Rhodobacterales</taxon>
        <taxon>Rhodobacter group</taxon>
        <taxon>Rhodobacter</taxon>
    </lineage>
</organism>
<dbReference type="HAMAP" id="MF_00934">
    <property type="entry name" value="23SrRNA_methyltr_J"/>
    <property type="match status" value="1"/>
</dbReference>
<comment type="similarity">
    <text evidence="1">Belongs to the RlmJ family.</text>
</comment>
<dbReference type="GO" id="GO:0003723">
    <property type="term" value="F:RNA binding"/>
    <property type="evidence" value="ECO:0007669"/>
    <property type="project" value="UniProtKB-UniRule"/>
</dbReference>
<dbReference type="Proteomes" id="UP000247727">
    <property type="component" value="Unassembled WGS sequence"/>
</dbReference>